<evidence type="ECO:0000256" key="2">
    <source>
        <dbReference type="ARBA" id="ARBA00005417"/>
    </source>
</evidence>
<dbReference type="InterPro" id="IPR039421">
    <property type="entry name" value="Type_1_exporter"/>
</dbReference>
<dbReference type="GO" id="GO:0090374">
    <property type="term" value="P:oligopeptide export from mitochondrion"/>
    <property type="evidence" value="ECO:0007669"/>
    <property type="project" value="TreeGrafter"/>
</dbReference>
<dbReference type="Gene3D" id="3.40.50.300">
    <property type="entry name" value="P-loop containing nucleotide triphosphate hydrolases"/>
    <property type="match status" value="1"/>
</dbReference>
<keyword evidence="6" id="KW-1133">Transmembrane helix</keyword>
<evidence type="ECO:0000313" key="9">
    <source>
        <dbReference type="EMBL" id="QEE21967.1"/>
    </source>
</evidence>
<dbReference type="Pfam" id="PF00664">
    <property type="entry name" value="ABC_membrane"/>
    <property type="match status" value="1"/>
</dbReference>
<reference evidence="9 10" key="1">
    <citation type="journal article" date="2015" name="Int. J. Syst. Evol. Microbiol.">
        <title>Youhaiella tibetensis gen. nov., sp. nov., isolated from subsurface sediment.</title>
        <authorList>
            <person name="Wang Y.X."/>
            <person name="Huang F.Q."/>
            <person name="Nogi Y."/>
            <person name="Pang S.J."/>
            <person name="Wang P.K."/>
            <person name="Lv J."/>
        </authorList>
    </citation>
    <scope>NUCLEOTIDE SEQUENCE [LARGE SCALE GENOMIC DNA]</scope>
    <source>
        <strain evidence="10">fig4</strain>
    </source>
</reference>
<accession>A0A5B9DRZ5</accession>
<evidence type="ECO:0000313" key="10">
    <source>
        <dbReference type="Proteomes" id="UP000321062"/>
    </source>
</evidence>
<evidence type="ECO:0000256" key="4">
    <source>
        <dbReference type="ARBA" id="ARBA00022741"/>
    </source>
</evidence>
<gene>
    <name evidence="9" type="ORF">FNA67_18075</name>
</gene>
<dbReference type="SUPFAM" id="SSF90123">
    <property type="entry name" value="ABC transporter transmembrane region"/>
    <property type="match status" value="1"/>
</dbReference>
<protein>
    <submittedName>
        <fullName evidence="9">ATP-binding cassette domain-containing protein</fullName>
    </submittedName>
</protein>
<dbReference type="Gene3D" id="1.20.1560.10">
    <property type="entry name" value="ABC transporter type 1, transmembrane domain"/>
    <property type="match status" value="1"/>
</dbReference>
<dbReference type="SMART" id="SM00382">
    <property type="entry name" value="AAA"/>
    <property type="match status" value="1"/>
</dbReference>
<name>A0A5B9DRZ5_9HYPH</name>
<comment type="function">
    <text evidence="8">Part of an ABC transporter complex. Transmembrane domains (TMD) form a pore in the inner membrane and the ATP-binding domain (NBD) is responsible for energy generation.</text>
</comment>
<dbReference type="SUPFAM" id="SSF52540">
    <property type="entry name" value="P-loop containing nucleoside triphosphate hydrolases"/>
    <property type="match status" value="1"/>
</dbReference>
<evidence type="ECO:0000256" key="5">
    <source>
        <dbReference type="ARBA" id="ARBA00022840"/>
    </source>
</evidence>
<comment type="similarity">
    <text evidence="2">Belongs to the ABC transporter superfamily.</text>
</comment>
<dbReference type="InterPro" id="IPR036640">
    <property type="entry name" value="ABC1_TM_sf"/>
</dbReference>
<dbReference type="Proteomes" id="UP000321062">
    <property type="component" value="Chromosome"/>
</dbReference>
<evidence type="ECO:0000256" key="3">
    <source>
        <dbReference type="ARBA" id="ARBA00022692"/>
    </source>
</evidence>
<evidence type="ECO:0000256" key="7">
    <source>
        <dbReference type="ARBA" id="ARBA00023136"/>
    </source>
</evidence>
<dbReference type="AlphaFoldDB" id="A0A5B9DRZ5"/>
<proteinExistence type="inferred from homology"/>
<dbReference type="OrthoDB" id="9804259at2"/>
<evidence type="ECO:0000256" key="8">
    <source>
        <dbReference type="ARBA" id="ARBA00024725"/>
    </source>
</evidence>
<dbReference type="KEGG" id="yti:FNA67_18075"/>
<dbReference type="PANTHER" id="PTHR43394">
    <property type="entry name" value="ATP-DEPENDENT PERMEASE MDL1, MITOCHONDRIAL"/>
    <property type="match status" value="1"/>
</dbReference>
<dbReference type="InterPro" id="IPR011527">
    <property type="entry name" value="ABC1_TM_dom"/>
</dbReference>
<comment type="subcellular location">
    <subcellularLocation>
        <location evidence="1">Cell membrane</location>
        <topology evidence="1">Multi-pass membrane protein</topology>
    </subcellularLocation>
</comment>
<dbReference type="FunFam" id="3.40.50.300:FF:000218">
    <property type="entry name" value="Multidrug ABC transporter ATP-binding protein"/>
    <property type="match status" value="1"/>
</dbReference>
<dbReference type="InterPro" id="IPR017871">
    <property type="entry name" value="ABC_transporter-like_CS"/>
</dbReference>
<dbReference type="GO" id="GO:0016887">
    <property type="term" value="F:ATP hydrolysis activity"/>
    <property type="evidence" value="ECO:0007669"/>
    <property type="project" value="InterPro"/>
</dbReference>
<dbReference type="EMBL" id="CP041690">
    <property type="protein sequence ID" value="QEE21967.1"/>
    <property type="molecule type" value="Genomic_DNA"/>
</dbReference>
<keyword evidence="10" id="KW-1185">Reference proteome</keyword>
<dbReference type="GO" id="GO:0005524">
    <property type="term" value="F:ATP binding"/>
    <property type="evidence" value="ECO:0007669"/>
    <property type="project" value="UniProtKB-KW"/>
</dbReference>
<dbReference type="RefSeq" id="WP_147657393.1">
    <property type="nucleotide sequence ID" value="NZ_BMFM01000002.1"/>
</dbReference>
<keyword evidence="7" id="KW-0472">Membrane</keyword>
<organism evidence="9 10">
    <name type="scientific">Paradevosia tibetensis</name>
    <dbReference type="NCBI Taxonomy" id="1447062"/>
    <lineage>
        <taxon>Bacteria</taxon>
        <taxon>Pseudomonadati</taxon>
        <taxon>Pseudomonadota</taxon>
        <taxon>Alphaproteobacteria</taxon>
        <taxon>Hyphomicrobiales</taxon>
        <taxon>Devosiaceae</taxon>
        <taxon>Paradevosia</taxon>
    </lineage>
</organism>
<keyword evidence="4" id="KW-0547">Nucleotide-binding</keyword>
<sequence>MSEPVRGSRLSSGKEPEKAAPKSLQPLKRLFPFVMRYPWRLALTIIFLLVAAISSLVIPSLAGGVIDRGFTEQNLGMVTSYGWLIVGVAAVMAVASGARFYFVSILGERVLTDLRRAVFDHLLTLDTTFFDTHRVGELTSRLNGDVATIRGAIGSSLSMTLRGLVTIVGAVVLMFLTSPYLALGVVVLAPAIIIPMILLSRRLRRMSRRTQDALADMSAMATEALGATKTIKSFVQEPEQSRVYAERAEESYDAEVTRLGARAGLLALIMFLATSALVVVVWWGARAVFDGAVTVGQLTQFMIYALMASNALTSISEIWGTLQTVSGATERLIEIIDTQPTLNAPPKPKALPVPPLGTVAFQDVSFAYRNRDDEKVIDGLSFDVRHGETVALVGASGAGKSTVFALIQRFYDVDDGRILVDGVDVRDVDPAELRHRFAYVEQEPTIFAGTVADNIRFGKPEASQAEIEAAARAALVHDFVVELPHGYDSIVGERGVMLSGGQKQRLAIARALLKDAPILLLDEATSALDAQSERLVQLALERLMEGRTTLVIAHRLATIRDANRILVLEAGQLIDQGTHAQLVKKGGRYAELAKLQFRTDEDVEKAGAAE</sequence>
<dbReference type="GO" id="GO:0015421">
    <property type="term" value="F:ABC-type oligopeptide transporter activity"/>
    <property type="evidence" value="ECO:0007669"/>
    <property type="project" value="TreeGrafter"/>
</dbReference>
<keyword evidence="5 9" id="KW-0067">ATP-binding</keyword>
<dbReference type="PANTHER" id="PTHR43394:SF1">
    <property type="entry name" value="ATP-BINDING CASSETTE SUB-FAMILY B MEMBER 10, MITOCHONDRIAL"/>
    <property type="match status" value="1"/>
</dbReference>
<dbReference type="CDD" id="cd18575">
    <property type="entry name" value="ABC_6TM_bac_exporter_ABCB8_10_like"/>
    <property type="match status" value="1"/>
</dbReference>
<evidence type="ECO:0000256" key="1">
    <source>
        <dbReference type="ARBA" id="ARBA00004651"/>
    </source>
</evidence>
<dbReference type="InterPro" id="IPR027417">
    <property type="entry name" value="P-loop_NTPase"/>
</dbReference>
<dbReference type="PROSITE" id="PS50929">
    <property type="entry name" value="ABC_TM1F"/>
    <property type="match status" value="1"/>
</dbReference>
<evidence type="ECO:0000256" key="6">
    <source>
        <dbReference type="ARBA" id="ARBA00022989"/>
    </source>
</evidence>
<dbReference type="Pfam" id="PF00005">
    <property type="entry name" value="ABC_tran"/>
    <property type="match status" value="1"/>
</dbReference>
<dbReference type="PROSITE" id="PS50893">
    <property type="entry name" value="ABC_TRANSPORTER_2"/>
    <property type="match status" value="1"/>
</dbReference>
<dbReference type="PROSITE" id="PS00211">
    <property type="entry name" value="ABC_TRANSPORTER_1"/>
    <property type="match status" value="1"/>
</dbReference>
<dbReference type="GO" id="GO:0005886">
    <property type="term" value="C:plasma membrane"/>
    <property type="evidence" value="ECO:0007669"/>
    <property type="project" value="UniProtKB-SubCell"/>
</dbReference>
<keyword evidence="3" id="KW-0812">Transmembrane</keyword>
<dbReference type="InterPro" id="IPR003593">
    <property type="entry name" value="AAA+_ATPase"/>
</dbReference>
<dbReference type="InterPro" id="IPR003439">
    <property type="entry name" value="ABC_transporter-like_ATP-bd"/>
</dbReference>